<evidence type="ECO:0000256" key="1">
    <source>
        <dbReference type="SAM" id="MobiDB-lite"/>
    </source>
</evidence>
<reference evidence="2" key="1">
    <citation type="submission" date="2023-10" db="EMBL/GenBank/DDBJ databases">
        <authorList>
            <person name="Guldener U."/>
        </authorList>
    </citation>
    <scope>NUCLEOTIDE SEQUENCE</scope>
    <source>
        <strain evidence="2">Mp4</strain>
    </source>
</reference>
<gene>
    <name evidence="2" type="ORF">MEPE_01901</name>
</gene>
<sequence length="190" mass="21443">MNSSRPQAKWKSDLIPANVRTMCGMYEGKANSASGFSWSAAWRFHTDEMTHLALPLDRLLSDSTDEDVDLHLPPSFRGFRLQLPCCLHCRTLQVPPRPPVADPDNVTEKQPQSEPTHSERAWAPSLRDTNNSVGGEFNWTPRALGSSVGVQHKDQKIKTRIYHHGMKSEIQYMDGKPYANDKPVYLESPT</sequence>
<dbReference type="Proteomes" id="UP001294444">
    <property type="component" value="Unassembled WGS sequence"/>
</dbReference>
<dbReference type="AlphaFoldDB" id="A0AAJ4XIL1"/>
<protein>
    <submittedName>
        <fullName evidence="2">Uncharacterized protein</fullName>
    </submittedName>
</protein>
<dbReference type="EMBL" id="OAPG01000003">
    <property type="protein sequence ID" value="SNX83195.1"/>
    <property type="molecule type" value="Genomic_DNA"/>
</dbReference>
<evidence type="ECO:0000313" key="2">
    <source>
        <dbReference type="EMBL" id="SNX83195.1"/>
    </source>
</evidence>
<proteinExistence type="predicted"/>
<name>A0AAJ4XIL1_9BASI</name>
<comment type="caution">
    <text evidence="2">The sequence shown here is derived from an EMBL/GenBank/DDBJ whole genome shotgun (WGS) entry which is preliminary data.</text>
</comment>
<organism evidence="2 3">
    <name type="scientific">Melanopsichium pennsylvanicum</name>
    <dbReference type="NCBI Taxonomy" id="63383"/>
    <lineage>
        <taxon>Eukaryota</taxon>
        <taxon>Fungi</taxon>
        <taxon>Dikarya</taxon>
        <taxon>Basidiomycota</taxon>
        <taxon>Ustilaginomycotina</taxon>
        <taxon>Ustilaginomycetes</taxon>
        <taxon>Ustilaginales</taxon>
        <taxon>Ustilaginaceae</taxon>
        <taxon>Melanopsichium</taxon>
    </lineage>
</organism>
<feature type="region of interest" description="Disordered" evidence="1">
    <location>
        <begin position="96"/>
        <end position="127"/>
    </location>
</feature>
<evidence type="ECO:0000313" key="3">
    <source>
        <dbReference type="Proteomes" id="UP001294444"/>
    </source>
</evidence>
<keyword evidence="3" id="KW-1185">Reference proteome</keyword>
<accession>A0AAJ4XIL1</accession>